<sequence>MVRLLEMSHQPGGDKQTENLVWLEATQKMRTMKDFAALTRVNVHDSCTYKNIYPVINEEILQG</sequence>
<evidence type="ECO:0000313" key="2">
    <source>
        <dbReference type="Proteomes" id="UP000324222"/>
    </source>
</evidence>
<accession>A0A5B7HKL6</accession>
<keyword evidence="2" id="KW-1185">Reference proteome</keyword>
<protein>
    <submittedName>
        <fullName evidence="1">Uncharacterized protein</fullName>
    </submittedName>
</protein>
<evidence type="ECO:0000313" key="1">
    <source>
        <dbReference type="EMBL" id="MPC71812.1"/>
    </source>
</evidence>
<dbReference type="EMBL" id="VSRR010033614">
    <property type="protein sequence ID" value="MPC71812.1"/>
    <property type="molecule type" value="Genomic_DNA"/>
</dbReference>
<organism evidence="1 2">
    <name type="scientific">Portunus trituberculatus</name>
    <name type="common">Swimming crab</name>
    <name type="synonym">Neptunus trituberculatus</name>
    <dbReference type="NCBI Taxonomy" id="210409"/>
    <lineage>
        <taxon>Eukaryota</taxon>
        <taxon>Metazoa</taxon>
        <taxon>Ecdysozoa</taxon>
        <taxon>Arthropoda</taxon>
        <taxon>Crustacea</taxon>
        <taxon>Multicrustacea</taxon>
        <taxon>Malacostraca</taxon>
        <taxon>Eumalacostraca</taxon>
        <taxon>Eucarida</taxon>
        <taxon>Decapoda</taxon>
        <taxon>Pleocyemata</taxon>
        <taxon>Brachyura</taxon>
        <taxon>Eubrachyura</taxon>
        <taxon>Portunoidea</taxon>
        <taxon>Portunidae</taxon>
        <taxon>Portuninae</taxon>
        <taxon>Portunus</taxon>
    </lineage>
</organism>
<gene>
    <name evidence="1" type="ORF">E2C01_066102</name>
</gene>
<name>A0A5B7HKL6_PORTR</name>
<dbReference type="Proteomes" id="UP000324222">
    <property type="component" value="Unassembled WGS sequence"/>
</dbReference>
<comment type="caution">
    <text evidence="1">The sequence shown here is derived from an EMBL/GenBank/DDBJ whole genome shotgun (WGS) entry which is preliminary data.</text>
</comment>
<reference evidence="1 2" key="1">
    <citation type="submission" date="2019-05" db="EMBL/GenBank/DDBJ databases">
        <title>Another draft genome of Portunus trituberculatus and its Hox gene families provides insights of decapod evolution.</title>
        <authorList>
            <person name="Jeong J.-H."/>
            <person name="Song I."/>
            <person name="Kim S."/>
            <person name="Choi T."/>
            <person name="Kim D."/>
            <person name="Ryu S."/>
            <person name="Kim W."/>
        </authorList>
    </citation>
    <scope>NUCLEOTIDE SEQUENCE [LARGE SCALE GENOMIC DNA]</scope>
    <source>
        <tissue evidence="1">Muscle</tissue>
    </source>
</reference>
<dbReference type="AlphaFoldDB" id="A0A5B7HKL6"/>
<proteinExistence type="predicted"/>